<dbReference type="AlphaFoldDB" id="A0A1S3KFM3"/>
<dbReference type="InParanoid" id="A0A1S3KFM3"/>
<dbReference type="KEGG" id="lak:106181433"/>
<dbReference type="OrthoDB" id="71260at2759"/>
<dbReference type="RefSeq" id="XP_013421259.1">
    <property type="nucleotide sequence ID" value="XM_013565805.1"/>
</dbReference>
<name>A0A1S3KFM3_LINAN</name>
<organism evidence="1 2">
    <name type="scientific">Lingula anatina</name>
    <name type="common">Brachiopod</name>
    <name type="synonym">Lingula unguis</name>
    <dbReference type="NCBI Taxonomy" id="7574"/>
    <lineage>
        <taxon>Eukaryota</taxon>
        <taxon>Metazoa</taxon>
        <taxon>Spiralia</taxon>
        <taxon>Lophotrochozoa</taxon>
        <taxon>Brachiopoda</taxon>
        <taxon>Linguliformea</taxon>
        <taxon>Lingulata</taxon>
        <taxon>Lingulida</taxon>
        <taxon>Linguloidea</taxon>
        <taxon>Lingulidae</taxon>
        <taxon>Lingula</taxon>
    </lineage>
</organism>
<evidence type="ECO:0000313" key="2">
    <source>
        <dbReference type="RefSeq" id="XP_013421259.1"/>
    </source>
</evidence>
<accession>A0A1S3KFM3</accession>
<proteinExistence type="predicted"/>
<reference evidence="2" key="1">
    <citation type="submission" date="2025-08" db="UniProtKB">
        <authorList>
            <consortium name="RefSeq"/>
        </authorList>
    </citation>
    <scope>IDENTIFICATION</scope>
    <source>
        <tissue evidence="2">Gonads</tissue>
    </source>
</reference>
<keyword evidence="1" id="KW-1185">Reference proteome</keyword>
<dbReference type="Gene3D" id="3.40.630.40">
    <property type="entry name" value="Zn-dependent exopeptidases"/>
    <property type="match status" value="1"/>
</dbReference>
<evidence type="ECO:0000313" key="1">
    <source>
        <dbReference type="Proteomes" id="UP000085678"/>
    </source>
</evidence>
<gene>
    <name evidence="2" type="primary">LOC106181433</name>
</gene>
<protein>
    <submittedName>
        <fullName evidence="2">Uncharacterized protein LOC106181433 isoform X1</fullName>
    </submittedName>
</protein>
<dbReference type="GeneID" id="106181433"/>
<sequence length="319" mass="35653">MLPCRQGILGAISIILVILIGNDHKAEGMKKKKQQLPVPQSCEGSTDNYVQYIPGTLNLILTAPHGGHLKPKYIPNRCEKRWKDCECMYRSCENPDLSISVHNDRKTQELTLSLAEELGKLTGGRPHVVINHLHRKKMDGNRGECIGSFHVPASLRAHRQYHSTIQKAKQSIRGAGLLIDIHGQAHPERLIELGYCISKAKLNARELYHEHTSIRSLFERKKDKVHTFSNLINGEASFGAFLEQMGYPAVPSNLHPSPEEAPYYPGGFTVQTHGSKSGGLIDAIQVECPAYLREDEKRAGFVHDLAVAIKSYLDAYYND</sequence>
<dbReference type="Proteomes" id="UP000085678">
    <property type="component" value="Unplaced"/>
</dbReference>